<organism evidence="1">
    <name type="scientific">Rhizophora mucronata</name>
    <name type="common">Asiatic mangrove</name>
    <dbReference type="NCBI Taxonomy" id="61149"/>
    <lineage>
        <taxon>Eukaryota</taxon>
        <taxon>Viridiplantae</taxon>
        <taxon>Streptophyta</taxon>
        <taxon>Embryophyta</taxon>
        <taxon>Tracheophyta</taxon>
        <taxon>Spermatophyta</taxon>
        <taxon>Magnoliopsida</taxon>
        <taxon>eudicotyledons</taxon>
        <taxon>Gunneridae</taxon>
        <taxon>Pentapetalae</taxon>
        <taxon>rosids</taxon>
        <taxon>fabids</taxon>
        <taxon>Malpighiales</taxon>
        <taxon>Rhizophoraceae</taxon>
        <taxon>Rhizophora</taxon>
    </lineage>
</organism>
<proteinExistence type="predicted"/>
<reference evidence="1" key="1">
    <citation type="submission" date="2018-02" db="EMBL/GenBank/DDBJ databases">
        <title>Rhizophora mucronata_Transcriptome.</title>
        <authorList>
            <person name="Meera S.P."/>
            <person name="Sreeshan A."/>
            <person name="Augustine A."/>
        </authorList>
    </citation>
    <scope>NUCLEOTIDE SEQUENCE</scope>
    <source>
        <tissue evidence="1">Leaf</tissue>
    </source>
</reference>
<sequence>MSSSDLSSPIHNTKSACLPLSTIDVNTFSATLPLLTPCGFTSTINWPLFTAAGSFASTLSRWSSISLAWLAPKPGSASLWCHTKALSLVSMEEPSVASVYNFITGSAI</sequence>
<dbReference type="AlphaFoldDB" id="A0A2P2M7I5"/>
<name>A0A2P2M7I5_RHIMU</name>
<dbReference type="EMBL" id="GGEC01045689">
    <property type="protein sequence ID" value="MBX26173.1"/>
    <property type="molecule type" value="Transcribed_RNA"/>
</dbReference>
<protein>
    <submittedName>
        <fullName evidence="1">Trehalose-6-phosphate synthase</fullName>
    </submittedName>
</protein>
<accession>A0A2P2M7I5</accession>
<evidence type="ECO:0000313" key="1">
    <source>
        <dbReference type="EMBL" id="MBX26173.1"/>
    </source>
</evidence>